<name>A0A7T7XQX6_9SPIR</name>
<evidence type="ECO:0000256" key="2">
    <source>
        <dbReference type="SAM" id="Phobius"/>
    </source>
</evidence>
<dbReference type="Proteomes" id="UP000595917">
    <property type="component" value="Chromosome"/>
</dbReference>
<feature type="transmembrane region" description="Helical" evidence="2">
    <location>
        <begin position="20"/>
        <end position="38"/>
    </location>
</feature>
<dbReference type="KEGG" id="bhc:JFL75_07705"/>
<organism evidence="3 4">
    <name type="scientific">Breznakiella homolactica</name>
    <dbReference type="NCBI Taxonomy" id="2798577"/>
    <lineage>
        <taxon>Bacteria</taxon>
        <taxon>Pseudomonadati</taxon>
        <taxon>Spirochaetota</taxon>
        <taxon>Spirochaetia</taxon>
        <taxon>Spirochaetales</taxon>
        <taxon>Breznakiellaceae</taxon>
        <taxon>Breznakiella</taxon>
    </lineage>
</organism>
<proteinExistence type="predicted"/>
<accession>A0A7T7XQX6</accession>
<evidence type="ECO:0000313" key="3">
    <source>
        <dbReference type="EMBL" id="QQO10792.1"/>
    </source>
</evidence>
<dbReference type="EMBL" id="CP067089">
    <property type="protein sequence ID" value="QQO10792.1"/>
    <property type="molecule type" value="Genomic_DNA"/>
</dbReference>
<evidence type="ECO:0000313" key="4">
    <source>
        <dbReference type="Proteomes" id="UP000595917"/>
    </source>
</evidence>
<keyword evidence="2" id="KW-0812">Transmembrane</keyword>
<protein>
    <submittedName>
        <fullName evidence="3">Uncharacterized protein</fullName>
    </submittedName>
</protein>
<sequence length="80" mass="8963">MVFSKELLDLILELLKSWQVIGVTVVLIFYFALVLYVARLYRRPRAGGFSAPRKAKKAKPKPAPAAEISVEDDDLGLDDE</sequence>
<dbReference type="RefSeq" id="WP_215628097.1">
    <property type="nucleotide sequence ID" value="NZ_CP067089.2"/>
</dbReference>
<evidence type="ECO:0000256" key="1">
    <source>
        <dbReference type="SAM" id="MobiDB-lite"/>
    </source>
</evidence>
<keyword evidence="2" id="KW-0472">Membrane</keyword>
<keyword evidence="2" id="KW-1133">Transmembrane helix</keyword>
<feature type="compositionally biased region" description="Acidic residues" evidence="1">
    <location>
        <begin position="69"/>
        <end position="80"/>
    </location>
</feature>
<gene>
    <name evidence="3" type="ORF">JFL75_07705</name>
</gene>
<feature type="region of interest" description="Disordered" evidence="1">
    <location>
        <begin position="47"/>
        <end position="80"/>
    </location>
</feature>
<dbReference type="AlphaFoldDB" id="A0A7T7XQX6"/>
<reference evidence="3" key="1">
    <citation type="submission" date="2021-01" db="EMBL/GenBank/DDBJ databases">
        <title>Description of Breznakiella homolactica.</title>
        <authorList>
            <person name="Song Y."/>
            <person name="Brune A."/>
        </authorList>
    </citation>
    <scope>NUCLEOTIDE SEQUENCE</scope>
    <source>
        <strain evidence="3">RmG30</strain>
    </source>
</reference>
<keyword evidence="4" id="KW-1185">Reference proteome</keyword>